<evidence type="ECO:0000256" key="3">
    <source>
        <dbReference type="ARBA" id="ARBA00022512"/>
    </source>
</evidence>
<dbReference type="Proteomes" id="UP000250321">
    <property type="component" value="Unassembled WGS sequence"/>
</dbReference>
<feature type="signal peptide" evidence="10">
    <location>
        <begin position="1"/>
        <end position="24"/>
    </location>
</feature>
<evidence type="ECO:0000256" key="5">
    <source>
        <dbReference type="ARBA" id="ARBA00022801"/>
    </source>
</evidence>
<evidence type="ECO:0000313" key="11">
    <source>
        <dbReference type="EMBL" id="PQQ01132.1"/>
    </source>
</evidence>
<organism evidence="11 12">
    <name type="scientific">Prunus yedoensis var. nudiflora</name>
    <dbReference type="NCBI Taxonomy" id="2094558"/>
    <lineage>
        <taxon>Eukaryota</taxon>
        <taxon>Viridiplantae</taxon>
        <taxon>Streptophyta</taxon>
        <taxon>Embryophyta</taxon>
        <taxon>Tracheophyta</taxon>
        <taxon>Spermatophyta</taxon>
        <taxon>Magnoliopsida</taxon>
        <taxon>eudicotyledons</taxon>
        <taxon>Gunneridae</taxon>
        <taxon>Pentapetalae</taxon>
        <taxon>rosids</taxon>
        <taxon>fabids</taxon>
        <taxon>Rosales</taxon>
        <taxon>Rosaceae</taxon>
        <taxon>Amygdaloideae</taxon>
        <taxon>Amygdaleae</taxon>
        <taxon>Prunus</taxon>
    </lineage>
</organism>
<evidence type="ECO:0000256" key="4">
    <source>
        <dbReference type="ARBA" id="ARBA00022525"/>
    </source>
</evidence>
<evidence type="ECO:0000256" key="8">
    <source>
        <dbReference type="PROSITE-ProRule" id="PRU10052"/>
    </source>
</evidence>
<dbReference type="STRING" id="2094558.A0A314Y2E0"/>
<keyword evidence="7" id="KW-0961">Cell wall biogenesis/degradation</keyword>
<evidence type="ECO:0000256" key="7">
    <source>
        <dbReference type="ARBA" id="ARBA00023316"/>
    </source>
</evidence>
<dbReference type="Gene3D" id="2.160.20.10">
    <property type="entry name" value="Single-stranded right-handed beta-helix, Pectin lyase-like"/>
    <property type="match status" value="1"/>
</dbReference>
<keyword evidence="5 9" id="KW-0378">Hydrolase</keyword>
<sequence length="383" mass="42443">MNSQSHFLSILLIVFLASFSFSFSSNVPEDPLVLDHHHHQSDHDEYIKPSPTISRTSRLAILSSASAAYHSASAKNIVVIVDRYGAKGDGGDDTQAFRKAWTKACSSQRGVDLVVPKNRNYHLKPNNFSGPCKSPITLKIYGTIKASPKRSDYRNDSRHWIVFENMTNFRVEGGGTIDGNGRIWWQNSCKVKESLAVTFFGCINLQVDNIRFQNPQKKHLLFRECVNVKASNLIVTAPEDSPNTDGIHVTGTQNIQIRNCLIRTGDDCISIVSGSRNVRATDIICGPGHGISIGSLGAGNSEAEVSDVIVSGAKMTDTTNGLRIKTWQGGSGYAYNIRFKNIMMDNVSNPIIINQYYCDQDEPCQEQVRYVHDVNLSKFNVCH</sequence>
<dbReference type="SMART" id="SM00710">
    <property type="entry name" value="PbH1"/>
    <property type="match status" value="5"/>
</dbReference>
<protein>
    <submittedName>
        <fullName evidence="11">Polygalacturonase</fullName>
    </submittedName>
</protein>
<keyword evidence="10" id="KW-0732">Signal</keyword>
<evidence type="ECO:0000256" key="6">
    <source>
        <dbReference type="ARBA" id="ARBA00023295"/>
    </source>
</evidence>
<evidence type="ECO:0000256" key="9">
    <source>
        <dbReference type="RuleBase" id="RU361169"/>
    </source>
</evidence>
<evidence type="ECO:0000256" key="2">
    <source>
        <dbReference type="ARBA" id="ARBA00008834"/>
    </source>
</evidence>
<dbReference type="PANTHER" id="PTHR31375">
    <property type="match status" value="1"/>
</dbReference>
<dbReference type="InterPro" id="IPR006626">
    <property type="entry name" value="PbH1"/>
</dbReference>
<dbReference type="Pfam" id="PF00295">
    <property type="entry name" value="Glyco_hydro_28"/>
    <property type="match status" value="1"/>
</dbReference>
<proteinExistence type="inferred from homology"/>
<accession>A0A314Y2E0</accession>
<gene>
    <name evidence="11" type="ORF">Pyn_06611</name>
</gene>
<name>A0A314Y2E0_PRUYE</name>
<dbReference type="SUPFAM" id="SSF51126">
    <property type="entry name" value="Pectin lyase-like"/>
    <property type="match status" value="1"/>
</dbReference>
<dbReference type="OrthoDB" id="187139at2759"/>
<dbReference type="PROSITE" id="PS00502">
    <property type="entry name" value="POLYGALACTURONASE"/>
    <property type="match status" value="1"/>
</dbReference>
<comment type="subcellular location">
    <subcellularLocation>
        <location evidence="1">Secreted</location>
        <location evidence="1">Cell wall</location>
    </subcellularLocation>
</comment>
<keyword evidence="4" id="KW-0964">Secreted</keyword>
<dbReference type="GO" id="GO:0071555">
    <property type="term" value="P:cell wall organization"/>
    <property type="evidence" value="ECO:0007669"/>
    <property type="project" value="UniProtKB-KW"/>
</dbReference>
<dbReference type="GO" id="GO:0004650">
    <property type="term" value="F:polygalacturonase activity"/>
    <property type="evidence" value="ECO:0007669"/>
    <property type="project" value="InterPro"/>
</dbReference>
<feature type="active site" evidence="8">
    <location>
        <position position="289"/>
    </location>
</feature>
<evidence type="ECO:0000313" key="12">
    <source>
        <dbReference type="Proteomes" id="UP000250321"/>
    </source>
</evidence>
<feature type="chain" id="PRO_5016363034" evidence="10">
    <location>
        <begin position="25"/>
        <end position="383"/>
    </location>
</feature>
<dbReference type="AlphaFoldDB" id="A0A314Y2E0"/>
<evidence type="ECO:0000256" key="10">
    <source>
        <dbReference type="SAM" id="SignalP"/>
    </source>
</evidence>
<dbReference type="GO" id="GO:0005975">
    <property type="term" value="P:carbohydrate metabolic process"/>
    <property type="evidence" value="ECO:0007669"/>
    <property type="project" value="InterPro"/>
</dbReference>
<keyword evidence="12" id="KW-1185">Reference proteome</keyword>
<dbReference type="InterPro" id="IPR012334">
    <property type="entry name" value="Pectin_lyas_fold"/>
</dbReference>
<comment type="caution">
    <text evidence="11">The sequence shown here is derived from an EMBL/GenBank/DDBJ whole genome shotgun (WGS) entry which is preliminary data.</text>
</comment>
<dbReference type="EMBL" id="PJQY01001598">
    <property type="protein sequence ID" value="PQQ01132.1"/>
    <property type="molecule type" value="Genomic_DNA"/>
</dbReference>
<keyword evidence="6 9" id="KW-0326">Glycosidase</keyword>
<comment type="similarity">
    <text evidence="2 9">Belongs to the glycosyl hydrolase 28 family.</text>
</comment>
<evidence type="ECO:0000256" key="1">
    <source>
        <dbReference type="ARBA" id="ARBA00004191"/>
    </source>
</evidence>
<keyword evidence="3" id="KW-0134">Cell wall</keyword>
<reference evidence="11 12" key="1">
    <citation type="submission" date="2018-02" db="EMBL/GenBank/DDBJ databases">
        <title>Draft genome of wild Prunus yedoensis var. nudiflora.</title>
        <authorList>
            <person name="Baek S."/>
            <person name="Kim J.-H."/>
            <person name="Choi K."/>
            <person name="Kim G.-B."/>
            <person name="Cho A."/>
            <person name="Jang H."/>
            <person name="Shin C.-H."/>
            <person name="Yu H.-J."/>
            <person name="Mun J.-H."/>
        </authorList>
    </citation>
    <scope>NUCLEOTIDE SEQUENCE [LARGE SCALE GENOMIC DNA]</scope>
    <source>
        <strain evidence="12">cv. Jeju island</strain>
        <tissue evidence="11">Leaf</tissue>
    </source>
</reference>
<dbReference type="InterPro" id="IPR011050">
    <property type="entry name" value="Pectin_lyase_fold/virulence"/>
</dbReference>
<dbReference type="InterPro" id="IPR000743">
    <property type="entry name" value="Glyco_hydro_28"/>
</dbReference>